<dbReference type="GO" id="GO:0016020">
    <property type="term" value="C:membrane"/>
    <property type="evidence" value="ECO:0007669"/>
    <property type="project" value="InterPro"/>
</dbReference>
<feature type="transmembrane region" description="Helical" evidence="2">
    <location>
        <begin position="646"/>
        <end position="665"/>
    </location>
</feature>
<keyword evidence="3" id="KW-0732">Signal</keyword>
<dbReference type="GO" id="GO:0005509">
    <property type="term" value="F:calcium ion binding"/>
    <property type="evidence" value="ECO:0007669"/>
    <property type="project" value="InterPro"/>
</dbReference>
<feature type="signal peptide" evidence="3">
    <location>
        <begin position="1"/>
        <end position="21"/>
    </location>
</feature>
<feature type="compositionally biased region" description="Polar residues" evidence="1">
    <location>
        <begin position="921"/>
        <end position="934"/>
    </location>
</feature>
<dbReference type="SUPFAM" id="SSF49313">
    <property type="entry name" value="Cadherin-like"/>
    <property type="match status" value="1"/>
</dbReference>
<evidence type="ECO:0000256" key="1">
    <source>
        <dbReference type="SAM" id="MobiDB-lite"/>
    </source>
</evidence>
<dbReference type="Proteomes" id="UP001295684">
    <property type="component" value="Unassembled WGS sequence"/>
</dbReference>
<gene>
    <name evidence="4" type="ORF">ECRASSUSDP1_LOCUS5852</name>
</gene>
<proteinExistence type="predicted"/>
<organism evidence="4 5">
    <name type="scientific">Euplotes crassus</name>
    <dbReference type="NCBI Taxonomy" id="5936"/>
    <lineage>
        <taxon>Eukaryota</taxon>
        <taxon>Sar</taxon>
        <taxon>Alveolata</taxon>
        <taxon>Ciliophora</taxon>
        <taxon>Intramacronucleata</taxon>
        <taxon>Spirotrichea</taxon>
        <taxon>Hypotrichia</taxon>
        <taxon>Euplotida</taxon>
        <taxon>Euplotidae</taxon>
        <taxon>Moneuplotes</taxon>
    </lineage>
</organism>
<dbReference type="EMBL" id="CAMPGE010005661">
    <property type="protein sequence ID" value="CAI2364508.1"/>
    <property type="molecule type" value="Genomic_DNA"/>
</dbReference>
<reference evidence="4" key="1">
    <citation type="submission" date="2023-07" db="EMBL/GenBank/DDBJ databases">
        <authorList>
            <consortium name="AG Swart"/>
            <person name="Singh M."/>
            <person name="Singh A."/>
            <person name="Seah K."/>
            <person name="Emmerich C."/>
        </authorList>
    </citation>
    <scope>NUCLEOTIDE SEQUENCE</scope>
    <source>
        <strain evidence="4">DP1</strain>
    </source>
</reference>
<evidence type="ECO:0000256" key="2">
    <source>
        <dbReference type="SAM" id="Phobius"/>
    </source>
</evidence>
<feature type="transmembrane region" description="Helical" evidence="2">
    <location>
        <begin position="874"/>
        <end position="895"/>
    </location>
</feature>
<evidence type="ECO:0000256" key="3">
    <source>
        <dbReference type="SAM" id="SignalP"/>
    </source>
</evidence>
<dbReference type="InterPro" id="IPR015919">
    <property type="entry name" value="Cadherin-like_sf"/>
</dbReference>
<accession>A0AAD1UG04</accession>
<feature type="transmembrane region" description="Helical" evidence="2">
    <location>
        <begin position="727"/>
        <end position="752"/>
    </location>
</feature>
<keyword evidence="2" id="KW-0812">Transmembrane</keyword>
<keyword evidence="2" id="KW-1133">Transmembrane helix</keyword>
<dbReference type="InterPro" id="IPR013783">
    <property type="entry name" value="Ig-like_fold"/>
</dbReference>
<dbReference type="Gene3D" id="2.60.40.10">
    <property type="entry name" value="Immunoglobulins"/>
    <property type="match status" value="1"/>
</dbReference>
<comment type="caution">
    <text evidence="4">The sequence shown here is derived from an EMBL/GenBank/DDBJ whole genome shotgun (WGS) entry which is preliminary data.</text>
</comment>
<evidence type="ECO:0000313" key="4">
    <source>
        <dbReference type="EMBL" id="CAI2364508.1"/>
    </source>
</evidence>
<dbReference type="SUPFAM" id="SSF63829">
    <property type="entry name" value="Calcium-dependent phosphotriesterase"/>
    <property type="match status" value="1"/>
</dbReference>
<feature type="chain" id="PRO_5042030911" evidence="3">
    <location>
        <begin position="22"/>
        <end position="941"/>
    </location>
</feature>
<keyword evidence="5" id="KW-1185">Reference proteome</keyword>
<name>A0AAD1UG04_EUPCR</name>
<feature type="transmembrane region" description="Helical" evidence="2">
    <location>
        <begin position="781"/>
        <end position="800"/>
    </location>
</feature>
<sequence>MNVLGVILLGMLAVLVEEGKGSTCTQGITTILKPEEIKSYTWNETYTESYFIDALGTGDMYWIAKSGPSIIDVMRENADGSIPWVRRINSQQSVPKAHVLNNAGTTLWILDEQSGFNGIDLCQIDTSTAVLTSHVTYDQRNNDLSSTLLVSDDDTKLYYTAIKGTDANLCTFDISSLTSSCFSTGTSSPHGILRISDSRIIFFGVDISTSKGLIANIDPSPATATSNWEKLVGIPGGAAVMNKAIAATNTDKSLIYAAVPIGTSPSTTYLLFLVIDEPTGSLVGDSLVSDQACTKVDEVFYFSDRFYVIAQFTESRVLVFDPAEHSFSVIFQSTGSTFRGILSDTLSGRLGLIGGKSSTPIVYKVHPEHLSLNGELTNSSMGMSIATTSYSYSSRTYSYSAKSSSAHGSYGAHPNAPASSTETTLWETSVNRFEEPITIEANPSFPFDNFINITCSIGSSTQISYTLSSADTKSSTNWLTFTESNFSLAGTPPDSAADKTYNYTIVASWSTTPSGTATSEITVNAKSKATITAGEVAEAAAQSQVGVAAGVAVVNSALLGTPPTSLWSLLQQLQMLLLLMLIDEYTPSDINEFLEGMSFAMINFNFIPAADLPLIDIPLDWLDFGEPAEKVQNLGIESISTIVNNFSLVFTFICVIIAHTVLKIIPWFKNKNHPNCFIRNVSIIREKTIDIIFYIAYARLLLEAHETIVVTSALEIKEFDTSSTAKIISLLICCIFLLLCLIIPTFALYLFYNHRKEYDPEKKTPTMEFFAGLRNSKWARFYSFLLLFRRVFFVFIIIFMTGNVHRACIYSILLAFQVAYFWILICLRPFEELQDNIIELVNELFLTEAICYLFAMTSGDKWTDSAITWFMNSLIFNCLIVLGIMISFTIVNIIVKCRESRKSKESSSFGHLSVQEEPTPATENRNIKSQNIARNDSEEEP</sequence>
<feature type="region of interest" description="Disordered" evidence="1">
    <location>
        <begin position="903"/>
        <end position="941"/>
    </location>
</feature>
<evidence type="ECO:0000313" key="5">
    <source>
        <dbReference type="Proteomes" id="UP001295684"/>
    </source>
</evidence>
<dbReference type="AlphaFoldDB" id="A0AAD1UG04"/>
<feature type="transmembrane region" description="Helical" evidence="2">
    <location>
        <begin position="807"/>
        <end position="825"/>
    </location>
</feature>
<protein>
    <submittedName>
        <fullName evidence="4">Uncharacterized protein</fullName>
    </submittedName>
</protein>
<keyword evidence="2" id="KW-0472">Membrane</keyword>